<gene>
    <name evidence="1" type="ORF">OPT61_g3647</name>
</gene>
<reference evidence="1" key="1">
    <citation type="submission" date="2022-11" db="EMBL/GenBank/DDBJ databases">
        <title>Genome Sequence of Boeremia exigua.</title>
        <authorList>
            <person name="Buettner E."/>
        </authorList>
    </citation>
    <scope>NUCLEOTIDE SEQUENCE</scope>
    <source>
        <strain evidence="1">CU02</strain>
    </source>
</reference>
<dbReference type="Proteomes" id="UP001153331">
    <property type="component" value="Unassembled WGS sequence"/>
</dbReference>
<protein>
    <submittedName>
        <fullName evidence="1">Uncharacterized protein</fullName>
    </submittedName>
</protein>
<accession>A0ACC2IH84</accession>
<name>A0ACC2IH84_9PLEO</name>
<evidence type="ECO:0000313" key="2">
    <source>
        <dbReference type="Proteomes" id="UP001153331"/>
    </source>
</evidence>
<comment type="caution">
    <text evidence="1">The sequence shown here is derived from an EMBL/GenBank/DDBJ whole genome shotgun (WGS) entry which is preliminary data.</text>
</comment>
<proteinExistence type="predicted"/>
<organism evidence="1 2">
    <name type="scientific">Boeremia exigua</name>
    <dbReference type="NCBI Taxonomy" id="749465"/>
    <lineage>
        <taxon>Eukaryota</taxon>
        <taxon>Fungi</taxon>
        <taxon>Dikarya</taxon>
        <taxon>Ascomycota</taxon>
        <taxon>Pezizomycotina</taxon>
        <taxon>Dothideomycetes</taxon>
        <taxon>Pleosporomycetidae</taxon>
        <taxon>Pleosporales</taxon>
        <taxon>Pleosporineae</taxon>
        <taxon>Didymellaceae</taxon>
        <taxon>Boeremia</taxon>
    </lineage>
</organism>
<keyword evidence="2" id="KW-1185">Reference proteome</keyword>
<sequence length="933" mass="105192">MLVLTSQPVANFATAEVGPLGFCGVLAHIAGLHPHVTYKATRIAVRPCNTAVEVGCASWHDDILRGSLLPPPHSTYGTSAKRIFQIFLGSYPLELTAEMFFMPDRRAGIAASHRLERHFAYPGGRGAAHAMANSSQPLLAALSDASSGRNFIQLVESYLEPQSRGQFCNICIFIDVLTGLFENSMQSQLTNGPAAEIIRDLDLGRRSDLLARSSSCLTCRTLLSYAEEHIATSCTDTKSLFATDYTFSAHLADDNPVLAIAFGTTSITTANARERRSFWSQLGVLRFLSTDSQLPMSPSLWPPGSPHLYNPVQVDAVQIKAWLSRCEQEHGAKCRQPKAQYVRSEVRTSFIDVEQGCIVTPSHVVPYVALSYVWGSVETLQATKGNIDELSCPGSLLNHSEYPVPATIRDAIKLCALVGQRYLWVDRVCIVQDDFDAKNDHLNAMAQTYANAEFTIVAADGSHADEGLAGLGYMREQRRRHLVRFPTKTRIRVSEAVARQKRLSENVWSTRAWTFQEHVFSRRLLYMDKLANWICYSATWNEAWSLPPATVLDEDQRVDQHGKGEKLYTVDWPSFAEYAKMVEQYNSRQLSYDSDILNAFLGIMAQMCEGFPAGFHGGLPEFYFTIGLLWQPGEGLRPRFPSTRCAPSWSWLGWSGKLDLTMWRCNTDAQLPQTEFETTISPAITLFKTRDRADTVSSRIDDTFYRVRTHFLTNKGATPDRWQKHSGDASSNFQPYYTYLGYNGPSHIDTKRNFRYPIPPFQRHRDINPIQTEEQTLYFSAQRKFFTIGKPEVGCLWRFSEHKDERYYAVDVPIFDNAGMWAGSVRFNARDNVGVPIGEKVEMVRIAEGSIPTKSSNMVGGDMDSSKSLEQVNRHPFEDCVSREELRSESVYDFYFVLWVERDGEVARRRALGTVWKPFWNCGEADDIDITLV</sequence>
<dbReference type="EMBL" id="JAPHNI010000191">
    <property type="protein sequence ID" value="KAJ8114487.1"/>
    <property type="molecule type" value="Genomic_DNA"/>
</dbReference>
<evidence type="ECO:0000313" key="1">
    <source>
        <dbReference type="EMBL" id="KAJ8114487.1"/>
    </source>
</evidence>